<proteinExistence type="predicted"/>
<dbReference type="InParanoid" id="A0A0D0E3P9"/>
<dbReference type="AlphaFoldDB" id="A0A0D0E3P9"/>
<gene>
    <name evidence="1" type="ORF">PAXRUDRAFT_615747</name>
</gene>
<sequence>MRCSWAKLSTVMKRGITRATPVAVTWAYRNHNDTLRLVHPASKYYTSCLYVRNSMNQSFKRETGSVQIAFQHAVRVRL</sequence>
<reference evidence="1 2" key="1">
    <citation type="submission" date="2014-04" db="EMBL/GenBank/DDBJ databases">
        <authorList>
            <consortium name="DOE Joint Genome Institute"/>
            <person name="Kuo A."/>
            <person name="Kohler A."/>
            <person name="Jargeat P."/>
            <person name="Nagy L.G."/>
            <person name="Floudas D."/>
            <person name="Copeland A."/>
            <person name="Barry K.W."/>
            <person name="Cichocki N."/>
            <person name="Veneault-Fourrey C."/>
            <person name="LaButti K."/>
            <person name="Lindquist E.A."/>
            <person name="Lipzen A."/>
            <person name="Lundell T."/>
            <person name="Morin E."/>
            <person name="Murat C."/>
            <person name="Sun H."/>
            <person name="Tunlid A."/>
            <person name="Henrissat B."/>
            <person name="Grigoriev I.V."/>
            <person name="Hibbett D.S."/>
            <person name="Martin F."/>
            <person name="Nordberg H.P."/>
            <person name="Cantor M.N."/>
            <person name="Hua S.X."/>
        </authorList>
    </citation>
    <scope>NUCLEOTIDE SEQUENCE [LARGE SCALE GENOMIC DNA]</scope>
    <source>
        <strain evidence="1 2">Ve08.2h10</strain>
    </source>
</reference>
<evidence type="ECO:0000313" key="1">
    <source>
        <dbReference type="EMBL" id="KIK91730.1"/>
    </source>
</evidence>
<organism evidence="1 2">
    <name type="scientific">Paxillus rubicundulus Ve08.2h10</name>
    <dbReference type="NCBI Taxonomy" id="930991"/>
    <lineage>
        <taxon>Eukaryota</taxon>
        <taxon>Fungi</taxon>
        <taxon>Dikarya</taxon>
        <taxon>Basidiomycota</taxon>
        <taxon>Agaricomycotina</taxon>
        <taxon>Agaricomycetes</taxon>
        <taxon>Agaricomycetidae</taxon>
        <taxon>Boletales</taxon>
        <taxon>Paxilineae</taxon>
        <taxon>Paxillaceae</taxon>
        <taxon>Paxillus</taxon>
    </lineage>
</organism>
<accession>A0A0D0E3P9</accession>
<dbReference type="Proteomes" id="UP000054538">
    <property type="component" value="Unassembled WGS sequence"/>
</dbReference>
<dbReference type="HOGENOM" id="CLU_2622744_0_0_1"/>
<keyword evidence="2" id="KW-1185">Reference proteome</keyword>
<name>A0A0D0E3P9_9AGAM</name>
<reference evidence="2" key="2">
    <citation type="submission" date="2015-01" db="EMBL/GenBank/DDBJ databases">
        <title>Evolutionary Origins and Diversification of the Mycorrhizal Mutualists.</title>
        <authorList>
            <consortium name="DOE Joint Genome Institute"/>
            <consortium name="Mycorrhizal Genomics Consortium"/>
            <person name="Kohler A."/>
            <person name="Kuo A."/>
            <person name="Nagy L.G."/>
            <person name="Floudas D."/>
            <person name="Copeland A."/>
            <person name="Barry K.W."/>
            <person name="Cichocki N."/>
            <person name="Veneault-Fourrey C."/>
            <person name="LaButti K."/>
            <person name="Lindquist E.A."/>
            <person name="Lipzen A."/>
            <person name="Lundell T."/>
            <person name="Morin E."/>
            <person name="Murat C."/>
            <person name="Riley R."/>
            <person name="Ohm R."/>
            <person name="Sun H."/>
            <person name="Tunlid A."/>
            <person name="Henrissat B."/>
            <person name="Grigoriev I.V."/>
            <person name="Hibbett D.S."/>
            <person name="Martin F."/>
        </authorList>
    </citation>
    <scope>NUCLEOTIDE SEQUENCE [LARGE SCALE GENOMIC DNA]</scope>
    <source>
        <strain evidence="2">Ve08.2h10</strain>
    </source>
</reference>
<dbReference type="EMBL" id="KN825355">
    <property type="protein sequence ID" value="KIK91730.1"/>
    <property type="molecule type" value="Genomic_DNA"/>
</dbReference>
<evidence type="ECO:0000313" key="2">
    <source>
        <dbReference type="Proteomes" id="UP000054538"/>
    </source>
</evidence>
<protein>
    <submittedName>
        <fullName evidence="1">Uncharacterized protein</fullName>
    </submittedName>
</protein>